<proteinExistence type="predicted"/>
<dbReference type="AlphaFoldDB" id="A0A660KPJ8"/>
<gene>
    <name evidence="1" type="ORF">FH972_010213</name>
</gene>
<dbReference type="EMBL" id="CM017324">
    <property type="protein sequence ID" value="KAE8037640.1"/>
    <property type="molecule type" value="Genomic_DNA"/>
</dbReference>
<accession>A0A660KPJ8</accession>
<evidence type="ECO:0000313" key="2">
    <source>
        <dbReference type="Proteomes" id="UP000327013"/>
    </source>
</evidence>
<dbReference type="Proteomes" id="UP000327013">
    <property type="component" value="Chromosome 4"/>
</dbReference>
<protein>
    <submittedName>
        <fullName evidence="1">Uncharacterized protein</fullName>
    </submittedName>
</protein>
<reference evidence="1 2" key="1">
    <citation type="submission" date="2019-06" db="EMBL/GenBank/DDBJ databases">
        <title>A chromosomal-level reference genome of Carpinus fangiana (Coryloideae, Betulaceae).</title>
        <authorList>
            <person name="Yang X."/>
            <person name="Wang Z."/>
            <person name="Zhang L."/>
            <person name="Hao G."/>
            <person name="Liu J."/>
            <person name="Yang Y."/>
        </authorList>
    </citation>
    <scope>NUCLEOTIDE SEQUENCE [LARGE SCALE GENOMIC DNA]</scope>
    <source>
        <strain evidence="1">Cfa_2016G</strain>
        <tissue evidence="1">Leaf</tissue>
    </source>
</reference>
<keyword evidence="2" id="KW-1185">Reference proteome</keyword>
<sequence>MREKLALQPMVALGVAGVRQGSRISFGGASCIQWVALSSSGGGVDESNWLLAAAVVAGGEGFGGRGKNGGR</sequence>
<name>A0A660KPJ8_9ROSI</name>
<evidence type="ECO:0000313" key="1">
    <source>
        <dbReference type="EMBL" id="KAE8037640.1"/>
    </source>
</evidence>
<organism evidence="1 2">
    <name type="scientific">Carpinus fangiana</name>
    <dbReference type="NCBI Taxonomy" id="176857"/>
    <lineage>
        <taxon>Eukaryota</taxon>
        <taxon>Viridiplantae</taxon>
        <taxon>Streptophyta</taxon>
        <taxon>Embryophyta</taxon>
        <taxon>Tracheophyta</taxon>
        <taxon>Spermatophyta</taxon>
        <taxon>Magnoliopsida</taxon>
        <taxon>eudicotyledons</taxon>
        <taxon>Gunneridae</taxon>
        <taxon>Pentapetalae</taxon>
        <taxon>rosids</taxon>
        <taxon>fabids</taxon>
        <taxon>Fagales</taxon>
        <taxon>Betulaceae</taxon>
        <taxon>Carpinus</taxon>
    </lineage>
</organism>